<reference evidence="1 2" key="1">
    <citation type="submission" date="2012-03" db="EMBL/GenBank/DDBJ databases">
        <title>The Genome Sequence of Bartonella tamiae Th239.</title>
        <authorList>
            <consortium name="The Broad Institute Genome Sequencing Platform"/>
            <consortium name="The Broad Institute Genome Sequencing Center for Infectious Disease"/>
            <person name="Feldgarden M."/>
            <person name="Kirby J."/>
            <person name="Kosoy M."/>
            <person name="Birtles R."/>
            <person name="Probert W.S."/>
            <person name="Chiaraviglio L."/>
            <person name="Young S.K."/>
            <person name="Zeng Q."/>
            <person name="Gargeya S."/>
            <person name="Fitzgerald M."/>
            <person name="Haas B."/>
            <person name="Abouelleil A."/>
            <person name="Alvarado L."/>
            <person name="Arachchi H.M."/>
            <person name="Berlin A."/>
            <person name="Chapman S.B."/>
            <person name="Gearin G."/>
            <person name="Goldberg J."/>
            <person name="Griggs A."/>
            <person name="Gujja S."/>
            <person name="Hansen M."/>
            <person name="Heiman D."/>
            <person name="Howarth C."/>
            <person name="Larimer J."/>
            <person name="Lui A."/>
            <person name="MacDonald P.J.P."/>
            <person name="McCowen C."/>
            <person name="Montmayeur A."/>
            <person name="Murphy C."/>
            <person name="Neiman D."/>
            <person name="Pearson M."/>
            <person name="Priest M."/>
            <person name="Roberts A."/>
            <person name="Saif S."/>
            <person name="Shea T."/>
            <person name="Sisk P."/>
            <person name="Stolte C."/>
            <person name="Sykes S."/>
            <person name="Wortman J."/>
            <person name="Nusbaum C."/>
            <person name="Birren B."/>
        </authorList>
    </citation>
    <scope>NUCLEOTIDE SEQUENCE [LARGE SCALE GENOMIC DNA]</scope>
    <source>
        <strain evidence="1 2">Th239</strain>
    </source>
</reference>
<keyword evidence="2" id="KW-1185">Reference proteome</keyword>
<gene>
    <name evidence="1" type="ORF">ME5_01037</name>
</gene>
<dbReference type="SUPFAM" id="SSF52799">
    <property type="entry name" value="(Phosphotyrosine protein) phosphatases II"/>
    <property type="match status" value="1"/>
</dbReference>
<dbReference type="RefSeq" id="WP_008039105.1">
    <property type="nucleotide sequence ID" value="NZ_JH725147.1"/>
</dbReference>
<organism evidence="1 2">
    <name type="scientific">Bartonella tamiae Th239</name>
    <dbReference type="NCBI Taxonomy" id="1094558"/>
    <lineage>
        <taxon>Bacteria</taxon>
        <taxon>Pseudomonadati</taxon>
        <taxon>Pseudomonadota</taxon>
        <taxon>Alphaproteobacteria</taxon>
        <taxon>Hyphomicrobiales</taxon>
        <taxon>Bartonellaceae</taxon>
        <taxon>Bartonella</taxon>
    </lineage>
</organism>
<dbReference type="OrthoDB" id="9794527at2"/>
<dbReference type="STRING" id="1094558.ME5_01037"/>
<dbReference type="Gene3D" id="3.90.190.10">
    <property type="entry name" value="Protein tyrosine phosphatase superfamily"/>
    <property type="match status" value="1"/>
</dbReference>
<dbReference type="Proteomes" id="UP000008952">
    <property type="component" value="Unassembled WGS sequence"/>
</dbReference>
<proteinExistence type="predicted"/>
<sequence length="171" mass="18999">MSYLVISPLSQLHKVAKQHQPREMITLLKAGTAVECPIMVNPEKHYFLSLNDITYQQDNLIMPNAAHIDDIVTIAYNWDRAHPLLIHCLMGISRSTACAFIIACTLNPQISEHEIAAILRKNAPFATPNHLMIDLADQKLGRSGCMRVAINKIGRGAEASEGIPFIMPVNF</sequence>
<dbReference type="InterPro" id="IPR016130">
    <property type="entry name" value="Tyr_Pase_AS"/>
</dbReference>
<protein>
    <recommendedName>
        <fullName evidence="3">Tyrosine specific protein phosphatases domain-containing protein</fullName>
    </recommendedName>
</protein>
<name>J0QX65_9HYPH</name>
<dbReference type="AlphaFoldDB" id="J0QX65"/>
<dbReference type="eggNOG" id="COG5350">
    <property type="taxonomic scope" value="Bacteria"/>
</dbReference>
<dbReference type="HOGENOM" id="CLU_120986_0_0_5"/>
<evidence type="ECO:0000313" key="1">
    <source>
        <dbReference type="EMBL" id="EJF90636.1"/>
    </source>
</evidence>
<dbReference type="InterPro" id="IPR029021">
    <property type="entry name" value="Prot-tyrosine_phosphatase-like"/>
</dbReference>
<dbReference type="EMBL" id="AIMB01000007">
    <property type="protein sequence ID" value="EJF90636.1"/>
    <property type="molecule type" value="Genomic_DNA"/>
</dbReference>
<dbReference type="PATRIC" id="fig|1094558.3.peg.1130"/>
<evidence type="ECO:0008006" key="3">
    <source>
        <dbReference type="Google" id="ProtNLM"/>
    </source>
</evidence>
<dbReference type="PROSITE" id="PS00383">
    <property type="entry name" value="TYR_PHOSPHATASE_1"/>
    <property type="match status" value="1"/>
</dbReference>
<accession>J0QX65</accession>
<comment type="caution">
    <text evidence="1">The sequence shown here is derived from an EMBL/GenBank/DDBJ whole genome shotgun (WGS) entry which is preliminary data.</text>
</comment>
<evidence type="ECO:0000313" key="2">
    <source>
        <dbReference type="Proteomes" id="UP000008952"/>
    </source>
</evidence>